<sequence length="71" mass="7941">MFKAKFKVHSITKVGGNYVEVKMMAAVGDNDFTEYTPTGEMRFICSNSEVNKQVKPGKVFTITFTEDVGQL</sequence>
<accession>A0ABW0W0Z2</accession>
<organism evidence="1 2">
    <name type="scientific">Paenibacillus solisilvae</name>
    <dbReference type="NCBI Taxonomy" id="2486751"/>
    <lineage>
        <taxon>Bacteria</taxon>
        <taxon>Bacillati</taxon>
        <taxon>Bacillota</taxon>
        <taxon>Bacilli</taxon>
        <taxon>Bacillales</taxon>
        <taxon>Paenibacillaceae</taxon>
        <taxon>Paenibacillus</taxon>
    </lineage>
</organism>
<evidence type="ECO:0000313" key="2">
    <source>
        <dbReference type="Proteomes" id="UP001596047"/>
    </source>
</evidence>
<dbReference type="Proteomes" id="UP001596047">
    <property type="component" value="Unassembled WGS sequence"/>
</dbReference>
<dbReference type="EMBL" id="JBHSOW010000052">
    <property type="protein sequence ID" value="MFC5650411.1"/>
    <property type="molecule type" value="Genomic_DNA"/>
</dbReference>
<keyword evidence="2" id="KW-1185">Reference proteome</keyword>
<name>A0ABW0W0Z2_9BACL</name>
<evidence type="ECO:0000313" key="1">
    <source>
        <dbReference type="EMBL" id="MFC5650411.1"/>
    </source>
</evidence>
<proteinExistence type="predicted"/>
<dbReference type="RefSeq" id="WP_379188965.1">
    <property type="nucleotide sequence ID" value="NZ_JBHSOW010000052.1"/>
</dbReference>
<comment type="caution">
    <text evidence="1">The sequence shown here is derived from an EMBL/GenBank/DDBJ whole genome shotgun (WGS) entry which is preliminary data.</text>
</comment>
<protein>
    <submittedName>
        <fullName evidence="1">Uncharacterized protein</fullName>
    </submittedName>
</protein>
<gene>
    <name evidence="1" type="ORF">ACFPYJ_15010</name>
</gene>
<reference evidence="2" key="1">
    <citation type="journal article" date="2019" name="Int. J. Syst. Evol. Microbiol.">
        <title>The Global Catalogue of Microorganisms (GCM) 10K type strain sequencing project: providing services to taxonomists for standard genome sequencing and annotation.</title>
        <authorList>
            <consortium name="The Broad Institute Genomics Platform"/>
            <consortium name="The Broad Institute Genome Sequencing Center for Infectious Disease"/>
            <person name="Wu L."/>
            <person name="Ma J."/>
        </authorList>
    </citation>
    <scope>NUCLEOTIDE SEQUENCE [LARGE SCALE GENOMIC DNA]</scope>
    <source>
        <strain evidence="2">CGMCC 1.3240</strain>
    </source>
</reference>